<proteinExistence type="predicted"/>
<accession>A0ABZ1KKC1</accession>
<gene>
    <name evidence="2" type="ORF">OG350_05580</name>
</gene>
<sequence>MNQHWRARRQGRAQSEQVGSGAGEEIAEGHGQEPSERECFLSGAAFPAHAGPYWNKHIKCEATDPDGRRIPTRLSNGELGWNQFSGKHNVRKCALVNTPLRDKVDKLDGANLQYWGWASDRAHGRVKIIVKARYARRTDDRRYDAGERQVIGVITAYCKGMRKCPNWVNE</sequence>
<name>A0ABZ1KKC1_STRAH</name>
<organism evidence="2 3">
    <name type="scientific">Streptomyces achromogenes</name>
    <dbReference type="NCBI Taxonomy" id="67255"/>
    <lineage>
        <taxon>Bacteria</taxon>
        <taxon>Bacillati</taxon>
        <taxon>Actinomycetota</taxon>
        <taxon>Actinomycetes</taxon>
        <taxon>Kitasatosporales</taxon>
        <taxon>Streptomycetaceae</taxon>
        <taxon>Streptomyces</taxon>
    </lineage>
</organism>
<dbReference type="Proteomes" id="UP001622557">
    <property type="component" value="Chromosome"/>
</dbReference>
<feature type="region of interest" description="Disordered" evidence="1">
    <location>
        <begin position="1"/>
        <end position="34"/>
    </location>
</feature>
<protein>
    <submittedName>
        <fullName evidence="2">Uncharacterized protein</fullName>
    </submittedName>
</protein>
<evidence type="ECO:0000313" key="3">
    <source>
        <dbReference type="Proteomes" id="UP001622557"/>
    </source>
</evidence>
<dbReference type="EMBL" id="CP108164">
    <property type="protein sequence ID" value="WTQ79806.1"/>
    <property type="molecule type" value="Genomic_DNA"/>
</dbReference>
<feature type="compositionally biased region" description="Basic residues" evidence="1">
    <location>
        <begin position="1"/>
        <end position="11"/>
    </location>
</feature>
<dbReference type="GeneID" id="97279872"/>
<evidence type="ECO:0000313" key="2">
    <source>
        <dbReference type="EMBL" id="WTQ79806.1"/>
    </source>
</evidence>
<keyword evidence="3" id="KW-1185">Reference proteome</keyword>
<evidence type="ECO:0000256" key="1">
    <source>
        <dbReference type="SAM" id="MobiDB-lite"/>
    </source>
</evidence>
<dbReference type="RefSeq" id="WP_405445770.1">
    <property type="nucleotide sequence ID" value="NZ_CP108164.1"/>
</dbReference>
<reference evidence="2 3" key="1">
    <citation type="submission" date="2022-10" db="EMBL/GenBank/DDBJ databases">
        <title>The complete genomes of actinobacterial strains from the NBC collection.</title>
        <authorList>
            <person name="Joergensen T.S."/>
            <person name="Alvarez Arevalo M."/>
            <person name="Sterndorff E.B."/>
            <person name="Faurdal D."/>
            <person name="Vuksanovic O."/>
            <person name="Mourched A.-S."/>
            <person name="Charusanti P."/>
            <person name="Shaw S."/>
            <person name="Blin K."/>
            <person name="Weber T."/>
        </authorList>
    </citation>
    <scope>NUCLEOTIDE SEQUENCE [LARGE SCALE GENOMIC DNA]</scope>
    <source>
        <strain evidence="2 3">NBC_00156</strain>
    </source>
</reference>